<dbReference type="RefSeq" id="WP_341470333.1">
    <property type="nucleotide sequence ID" value="NZ_CP128400.1"/>
</dbReference>
<dbReference type="Proteomes" id="UP000521676">
    <property type="component" value="Unassembled WGS sequence"/>
</dbReference>
<proteinExistence type="predicted"/>
<dbReference type="GO" id="GO:0045892">
    <property type="term" value="P:negative regulation of DNA-templated transcription"/>
    <property type="evidence" value="ECO:0007669"/>
    <property type="project" value="TreeGrafter"/>
</dbReference>
<dbReference type="InterPro" id="IPR002481">
    <property type="entry name" value="FUR"/>
</dbReference>
<feature type="binding site" evidence="1">
    <location>
        <position position="108"/>
    </location>
    <ligand>
        <name>Zn(2+)</name>
        <dbReference type="ChEBI" id="CHEBI:29105"/>
    </ligand>
</feature>
<reference evidence="3" key="2">
    <citation type="journal article" date="2024" name="Nature">
        <title>Anoxygenic phototroph of the Chloroflexota uses a type I reaction centre.</title>
        <authorList>
            <person name="Tsuji J.M."/>
            <person name="Shaw N.A."/>
            <person name="Nagashima S."/>
            <person name="Venkiteswaran J.J."/>
            <person name="Schiff S.L."/>
            <person name="Watanabe T."/>
            <person name="Fukui M."/>
            <person name="Hanada S."/>
            <person name="Tank M."/>
            <person name="Neufeld J.D."/>
        </authorList>
    </citation>
    <scope>NUCLEOTIDE SEQUENCE</scope>
    <source>
        <strain evidence="3">L227-S17</strain>
    </source>
</reference>
<dbReference type="Proteomes" id="UP001431572">
    <property type="component" value="Chromosome 2"/>
</dbReference>
<evidence type="ECO:0000313" key="2">
    <source>
        <dbReference type="EMBL" id="NWJ48496.1"/>
    </source>
</evidence>
<feature type="binding site" evidence="1">
    <location>
        <position position="147"/>
    </location>
    <ligand>
        <name>Zn(2+)</name>
        <dbReference type="ChEBI" id="CHEBI:29105"/>
    </ligand>
</feature>
<evidence type="ECO:0000256" key="1">
    <source>
        <dbReference type="PIRSR" id="PIRSR602481-1"/>
    </source>
</evidence>
<dbReference type="PANTHER" id="PTHR33202:SF7">
    <property type="entry name" value="FERRIC UPTAKE REGULATION PROTEIN"/>
    <property type="match status" value="1"/>
</dbReference>
<evidence type="ECO:0000313" key="5">
    <source>
        <dbReference type="Proteomes" id="UP001431572"/>
    </source>
</evidence>
<dbReference type="Pfam" id="PF01475">
    <property type="entry name" value="FUR"/>
    <property type="match status" value="1"/>
</dbReference>
<sequence length="150" mass="16988">MFIAEDICQKLRENGKKVTPQRRLIYKALEGKTTHPTAEDIYNDVRAVIPDISLATVYKTLRELVESRFLLEIQVDGDSSRFDPRTDPHSHLKCIGFKVGTNGEYLPCGRLEDISTTYPTLHVSPEELHGYKLIGNEVMFLGYCPACQNS</sequence>
<dbReference type="EMBL" id="CP128400">
    <property type="protein sequence ID" value="WJW68429.1"/>
    <property type="molecule type" value="Genomic_DNA"/>
</dbReference>
<dbReference type="GO" id="GO:0003700">
    <property type="term" value="F:DNA-binding transcription factor activity"/>
    <property type="evidence" value="ECO:0007669"/>
    <property type="project" value="InterPro"/>
</dbReference>
<dbReference type="AlphaFoldDB" id="A0A8T7M8Z2"/>
<keyword evidence="5" id="KW-1185">Reference proteome</keyword>
<dbReference type="InterPro" id="IPR036390">
    <property type="entry name" value="WH_DNA-bd_sf"/>
</dbReference>
<protein>
    <submittedName>
        <fullName evidence="2">Transcriptional repressor</fullName>
    </submittedName>
</protein>
<dbReference type="GO" id="GO:0008270">
    <property type="term" value="F:zinc ion binding"/>
    <property type="evidence" value="ECO:0007669"/>
    <property type="project" value="TreeGrafter"/>
</dbReference>
<keyword evidence="1" id="KW-0479">Metal-binding</keyword>
<reference evidence="2 4" key="1">
    <citation type="submission" date="2020-06" db="EMBL/GenBank/DDBJ databases">
        <title>Anoxygenic phototrophic Chloroflexota member uses a Type I reaction center.</title>
        <authorList>
            <person name="Tsuji J.M."/>
            <person name="Shaw N.A."/>
            <person name="Nagashima S."/>
            <person name="Venkiteswaran J."/>
            <person name="Schiff S.L."/>
            <person name="Hanada S."/>
            <person name="Tank M."/>
            <person name="Neufeld J.D."/>
        </authorList>
    </citation>
    <scope>NUCLEOTIDE SEQUENCE [LARGE SCALE GENOMIC DNA]</scope>
    <source>
        <strain evidence="2">L227-S17</strain>
    </source>
</reference>
<dbReference type="InterPro" id="IPR036388">
    <property type="entry name" value="WH-like_DNA-bd_sf"/>
</dbReference>
<comment type="cofactor">
    <cofactor evidence="1">
        <name>Zn(2+)</name>
        <dbReference type="ChEBI" id="CHEBI:29105"/>
    </cofactor>
    <text evidence="1">Binds 1 zinc ion per subunit.</text>
</comment>
<dbReference type="EMBL" id="JACATZ010000003">
    <property type="protein sequence ID" value="NWJ48496.1"/>
    <property type="molecule type" value="Genomic_DNA"/>
</dbReference>
<dbReference type="Gene3D" id="1.10.10.10">
    <property type="entry name" value="Winged helix-like DNA-binding domain superfamily/Winged helix DNA-binding domain"/>
    <property type="match status" value="1"/>
</dbReference>
<organism evidence="2 4">
    <name type="scientific">Candidatus Chlorohelix allophototropha</name>
    <dbReference type="NCBI Taxonomy" id="3003348"/>
    <lineage>
        <taxon>Bacteria</taxon>
        <taxon>Bacillati</taxon>
        <taxon>Chloroflexota</taxon>
        <taxon>Chloroflexia</taxon>
        <taxon>Candidatus Chloroheliales</taxon>
        <taxon>Candidatus Chloroheliaceae</taxon>
        <taxon>Candidatus Chlorohelix</taxon>
    </lineage>
</organism>
<evidence type="ECO:0000313" key="4">
    <source>
        <dbReference type="Proteomes" id="UP000521676"/>
    </source>
</evidence>
<feature type="binding site" evidence="1">
    <location>
        <position position="94"/>
    </location>
    <ligand>
        <name>Zn(2+)</name>
        <dbReference type="ChEBI" id="CHEBI:29105"/>
    </ligand>
</feature>
<accession>A0A8T7M8Z2</accession>
<dbReference type="PANTHER" id="PTHR33202">
    <property type="entry name" value="ZINC UPTAKE REGULATION PROTEIN"/>
    <property type="match status" value="1"/>
</dbReference>
<dbReference type="GO" id="GO:0000976">
    <property type="term" value="F:transcription cis-regulatory region binding"/>
    <property type="evidence" value="ECO:0007669"/>
    <property type="project" value="TreeGrafter"/>
</dbReference>
<dbReference type="SUPFAM" id="SSF46785">
    <property type="entry name" value="Winged helix' DNA-binding domain"/>
    <property type="match status" value="1"/>
</dbReference>
<feature type="binding site" evidence="1">
    <location>
        <position position="144"/>
    </location>
    <ligand>
        <name>Zn(2+)</name>
        <dbReference type="ChEBI" id="CHEBI:29105"/>
    </ligand>
</feature>
<evidence type="ECO:0000313" key="3">
    <source>
        <dbReference type="EMBL" id="WJW68429.1"/>
    </source>
</evidence>
<gene>
    <name evidence="2" type="ORF">HXX08_21780</name>
    <name evidence="3" type="ORF">OZ401_004040</name>
</gene>
<dbReference type="CDD" id="cd07153">
    <property type="entry name" value="Fur_like"/>
    <property type="match status" value="1"/>
</dbReference>
<dbReference type="GO" id="GO:1900376">
    <property type="term" value="P:regulation of secondary metabolite biosynthetic process"/>
    <property type="evidence" value="ECO:0007669"/>
    <property type="project" value="TreeGrafter"/>
</dbReference>
<keyword evidence="1" id="KW-0862">Zinc</keyword>
<name>A0A8T7M8Z2_9CHLR</name>